<proteinExistence type="predicted"/>
<organism evidence="2">
    <name type="scientific">marine sediment metagenome</name>
    <dbReference type="NCBI Taxonomy" id="412755"/>
    <lineage>
        <taxon>unclassified sequences</taxon>
        <taxon>metagenomes</taxon>
        <taxon>ecological metagenomes</taxon>
    </lineage>
</organism>
<dbReference type="AlphaFoldDB" id="A0A0F9BKZ3"/>
<comment type="caution">
    <text evidence="2">The sequence shown here is derived from an EMBL/GenBank/DDBJ whole genome shotgun (WGS) entry which is preliminary data.</text>
</comment>
<sequence>MIRGKKGGYMDIFLLIILSIIIVLVCGVFIFMGNTIEDKLHEKMDNMSTSQNMTELIDDTMGKVNVAYTSLRWISLFLMVGMIIAIFIGSYMVTSRPVFFVPYIFIVIIAVILSASISNAYEMIRADATIGPTFAGFVGSNFLLANFPILIAVVGIGGGILMFTRI</sequence>
<feature type="transmembrane region" description="Helical" evidence="1">
    <location>
        <begin position="100"/>
        <end position="121"/>
    </location>
</feature>
<protein>
    <submittedName>
        <fullName evidence="2">Uncharacterized protein</fullName>
    </submittedName>
</protein>
<dbReference type="EMBL" id="LAZR01037323">
    <property type="protein sequence ID" value="KKL22505.1"/>
    <property type="molecule type" value="Genomic_DNA"/>
</dbReference>
<name>A0A0F9BKZ3_9ZZZZ</name>
<accession>A0A0F9BKZ3</accession>
<evidence type="ECO:0000313" key="2">
    <source>
        <dbReference type="EMBL" id="KKL22505.1"/>
    </source>
</evidence>
<evidence type="ECO:0000256" key="1">
    <source>
        <dbReference type="SAM" id="Phobius"/>
    </source>
</evidence>
<keyword evidence="1" id="KW-0472">Membrane</keyword>
<feature type="transmembrane region" description="Helical" evidence="1">
    <location>
        <begin position="73"/>
        <end position="93"/>
    </location>
</feature>
<feature type="non-terminal residue" evidence="2">
    <location>
        <position position="166"/>
    </location>
</feature>
<feature type="transmembrane region" description="Helical" evidence="1">
    <location>
        <begin position="12"/>
        <end position="32"/>
    </location>
</feature>
<gene>
    <name evidence="2" type="ORF">LCGC14_2434740</name>
</gene>
<feature type="transmembrane region" description="Helical" evidence="1">
    <location>
        <begin position="141"/>
        <end position="163"/>
    </location>
</feature>
<reference evidence="2" key="1">
    <citation type="journal article" date="2015" name="Nature">
        <title>Complex archaea that bridge the gap between prokaryotes and eukaryotes.</title>
        <authorList>
            <person name="Spang A."/>
            <person name="Saw J.H."/>
            <person name="Jorgensen S.L."/>
            <person name="Zaremba-Niedzwiedzka K."/>
            <person name="Martijn J."/>
            <person name="Lind A.E."/>
            <person name="van Eijk R."/>
            <person name="Schleper C."/>
            <person name="Guy L."/>
            <person name="Ettema T.J."/>
        </authorList>
    </citation>
    <scope>NUCLEOTIDE SEQUENCE</scope>
</reference>
<keyword evidence="1" id="KW-1133">Transmembrane helix</keyword>
<keyword evidence="1" id="KW-0812">Transmembrane</keyword>